<dbReference type="RefSeq" id="WP_106190288.1">
    <property type="nucleotide sequence ID" value="NZ_PVTO01000001.1"/>
</dbReference>
<feature type="region of interest" description="Disordered" evidence="1">
    <location>
        <begin position="607"/>
        <end position="634"/>
    </location>
</feature>
<feature type="domain" description="DUF4268" evidence="4">
    <location>
        <begin position="717"/>
        <end position="845"/>
    </location>
</feature>
<evidence type="ECO:0000259" key="4">
    <source>
        <dbReference type="Pfam" id="PF14088"/>
    </source>
</evidence>
<comment type="caution">
    <text evidence="5">The sequence shown here is derived from an EMBL/GenBank/DDBJ whole genome shotgun (WGS) entry which is preliminary data.</text>
</comment>
<dbReference type="PANTHER" id="PTHR35149">
    <property type="entry name" value="SLL5132 PROTEIN"/>
    <property type="match status" value="1"/>
</dbReference>
<dbReference type="InterPro" id="IPR011089">
    <property type="entry name" value="GmrSD_C"/>
</dbReference>
<sequence length="851" mass="100776">MSELESFSDLFQNKLFRIPDYQRGYAWKQSQLVDFWDDLVHLQEGRYHYTGLLSLKAVPKTETNKWNNDQWLINNRGYKAYHVVDGQQRLTTFSILMNEILTFVKGLEENDGKTEDEIVISYETLTSIRSKYISQKRPPQNMVTTYLFGYEMDNPSADYLIHKVFGEPHSGSMKETYYTQNLKFAKTFFSDCLENLFKSEGLDGIEKLYHKLAFQLMFNIHEIEEDYDVFVAFETMNNRGKKLSNLELLKNRLIYLTTLYDDDQLDSTDKDELRKKINNSWKEVYYQLGRNQNSPLADDEFLRAHWTIYFQYTRNTGNDYINFLLNKFSALNIFEKHIVLLEEETIEPINDDPLKDDDGEEIIEEDFSVNVSKLAPHEIRGYVNSLKDISEYWYMSYFPEHGDINTEEKIWLHRLNRIGIGYFRPLIAISLLPEQNITVDERVMLFKAIERFIFVCFRMGTFQSSYKSSFYYREGRDLYQGDITVHDIIKSLNESVEEDLNTALKNFSTKMDTRFSKHEGFYSWRDLKYLLYEYEYEKAMHSGIKKVGWEPFTTIEKDRVSIEHILPQTPTKWYWRNQFRQFTGDEIKTLSGSLGNLLPLSQSVNSSLQNDSFPDKKSVNTPGRRGYRDGSHSEIEVSDQEEWNATTILNRGLKLLNFIENRWDFSFEGEQEKLDLLHIGFVKEEREDVEEIPEEITLTLDEIPTTNGAEMTISEFQLDFWTNFINYCTEIGRESEIASRSPYSHNYYDVKFSNKNYHIFFNIIGSDIIRVGIYIYNENVFKLIEQQKDKIEQICGFELDWYTSKEDSVAKRVLYSSTTDLRDRSNYHQNFDWLISHYDKLKRALDVVEPL</sequence>
<dbReference type="Proteomes" id="UP000238205">
    <property type="component" value="Unassembled WGS sequence"/>
</dbReference>
<dbReference type="Pfam" id="PF03235">
    <property type="entry name" value="GmrSD_N"/>
    <property type="match status" value="1"/>
</dbReference>
<protein>
    <submittedName>
        <fullName evidence="5">Uncharacterized protein DUF1524</fullName>
    </submittedName>
</protein>
<evidence type="ECO:0000259" key="2">
    <source>
        <dbReference type="Pfam" id="PF03235"/>
    </source>
</evidence>
<dbReference type="InterPro" id="IPR004919">
    <property type="entry name" value="GmrSD_N"/>
</dbReference>
<accession>A0A2T0WC34</accession>
<gene>
    <name evidence="5" type="ORF">CLV38_101180</name>
</gene>
<evidence type="ECO:0000259" key="3">
    <source>
        <dbReference type="Pfam" id="PF07510"/>
    </source>
</evidence>
<evidence type="ECO:0000313" key="5">
    <source>
        <dbReference type="EMBL" id="PRY84258.1"/>
    </source>
</evidence>
<reference evidence="5 6" key="1">
    <citation type="submission" date="2018-03" db="EMBL/GenBank/DDBJ databases">
        <title>Genomic Encyclopedia of Archaeal and Bacterial Type Strains, Phase II (KMG-II): from individual species to whole genera.</title>
        <authorList>
            <person name="Goeker M."/>
        </authorList>
    </citation>
    <scope>NUCLEOTIDE SEQUENCE [LARGE SCALE GENOMIC DNA]</scope>
    <source>
        <strain evidence="5 6">DSM 13175</strain>
    </source>
</reference>
<dbReference type="InterPro" id="IPR025364">
    <property type="entry name" value="DUF4268"/>
</dbReference>
<keyword evidence="6" id="KW-1185">Reference proteome</keyword>
<name>A0A2T0WC34_9LACT</name>
<dbReference type="PANTHER" id="PTHR35149:SF1">
    <property type="entry name" value="DUF5655 DOMAIN-CONTAINING PROTEIN"/>
    <property type="match status" value="1"/>
</dbReference>
<dbReference type="Pfam" id="PF07510">
    <property type="entry name" value="GmrSD_C"/>
    <property type="match status" value="1"/>
</dbReference>
<dbReference type="EMBL" id="PVTO01000001">
    <property type="protein sequence ID" value="PRY84258.1"/>
    <property type="molecule type" value="Genomic_DNA"/>
</dbReference>
<dbReference type="OrthoDB" id="9798761at2"/>
<feature type="domain" description="GmrSD restriction endonucleases N-terminal" evidence="2">
    <location>
        <begin position="8"/>
        <end position="253"/>
    </location>
</feature>
<dbReference type="Pfam" id="PF14088">
    <property type="entry name" value="DUF4268"/>
    <property type="match status" value="1"/>
</dbReference>
<dbReference type="AlphaFoldDB" id="A0A2T0WC34"/>
<proteinExistence type="predicted"/>
<organism evidence="5 6">
    <name type="scientific">Alkalibacterium olivapovliticus</name>
    <dbReference type="NCBI Taxonomy" id="99907"/>
    <lineage>
        <taxon>Bacteria</taxon>
        <taxon>Bacillati</taxon>
        <taxon>Bacillota</taxon>
        <taxon>Bacilli</taxon>
        <taxon>Lactobacillales</taxon>
        <taxon>Carnobacteriaceae</taxon>
        <taxon>Alkalibacterium</taxon>
    </lineage>
</organism>
<evidence type="ECO:0000256" key="1">
    <source>
        <dbReference type="SAM" id="MobiDB-lite"/>
    </source>
</evidence>
<feature type="domain" description="GmrSD restriction endonucleases C-terminal" evidence="3">
    <location>
        <begin position="518"/>
        <end position="656"/>
    </location>
</feature>
<evidence type="ECO:0000313" key="6">
    <source>
        <dbReference type="Proteomes" id="UP000238205"/>
    </source>
</evidence>